<comment type="caution">
    <text evidence="3">The sequence shown here is derived from an EMBL/GenBank/DDBJ whole genome shotgun (WGS) entry which is preliminary data.</text>
</comment>
<dbReference type="GO" id="GO:0016491">
    <property type="term" value="F:oxidoreductase activity"/>
    <property type="evidence" value="ECO:0007669"/>
    <property type="project" value="UniProtKB-KW"/>
</dbReference>
<dbReference type="CDD" id="cd05233">
    <property type="entry name" value="SDR_c"/>
    <property type="match status" value="1"/>
</dbReference>
<dbReference type="Gene3D" id="3.40.50.720">
    <property type="entry name" value="NAD(P)-binding Rossmann-like Domain"/>
    <property type="match status" value="1"/>
</dbReference>
<dbReference type="PRINTS" id="PR00081">
    <property type="entry name" value="GDHRDH"/>
</dbReference>
<evidence type="ECO:0000313" key="3">
    <source>
        <dbReference type="EMBL" id="GAX56262.1"/>
    </source>
</evidence>
<reference evidence="4" key="1">
    <citation type="submission" date="2017-05" db="EMBL/GenBank/DDBJ databases">
        <title>Streptomyces olivochromogenes NBRC 3561 whole genome shotgun sequence.</title>
        <authorList>
            <person name="Dohra H."/>
            <person name="Kodani S."/>
        </authorList>
    </citation>
    <scope>NUCLEOTIDE SEQUENCE [LARGE SCALE GENOMIC DNA]</scope>
    <source>
        <strain evidence="4">NBRC 3561</strain>
    </source>
</reference>
<dbReference type="RefSeq" id="WP_096240339.1">
    <property type="nucleotide sequence ID" value="NZ_BDQI01000024.1"/>
</dbReference>
<dbReference type="AlphaFoldDB" id="A0A250VQE6"/>
<dbReference type="EMBL" id="BDQI01000024">
    <property type="protein sequence ID" value="GAX56262.1"/>
    <property type="molecule type" value="Genomic_DNA"/>
</dbReference>
<dbReference type="SUPFAM" id="SSF51735">
    <property type="entry name" value="NAD(P)-binding Rossmann-fold domains"/>
    <property type="match status" value="1"/>
</dbReference>
<sequence length="257" mass="26741">MNIDLSGRIAMVTGSTAGIGEAAAAALAASGAEVVVNGRNPESVAATAERLGGRGVTADVGTPEGADAVIEQVPDVDILVNNTGVFAAQPVFEIPDEEWLRFFHVNVLSGIRLARHYTPRMAQRGWGRVVFVSSEAAIQTPTNMVHYGMTKTAQLAVSRGMAQEVADSGVTVNCVLPGPTLSSGVLKMWADLYPGLDVAEQERRFVADGRAANSLLGRLIRPEEVAGLITYLASDQAAATTGAALSVDGGLVPTIFP</sequence>
<proteinExistence type="inferred from homology"/>
<name>A0A250VQE6_STROL</name>
<keyword evidence="2" id="KW-0560">Oxidoreductase</keyword>
<keyword evidence="4" id="KW-1185">Reference proteome</keyword>
<comment type="similarity">
    <text evidence="1">Belongs to the short-chain dehydrogenases/reductases (SDR) family.</text>
</comment>
<evidence type="ECO:0000256" key="2">
    <source>
        <dbReference type="ARBA" id="ARBA00023002"/>
    </source>
</evidence>
<protein>
    <submittedName>
        <fullName evidence="3">Oxidoreductase</fullName>
    </submittedName>
</protein>
<accession>A0A250VQE6</accession>
<evidence type="ECO:0000256" key="1">
    <source>
        <dbReference type="ARBA" id="ARBA00006484"/>
    </source>
</evidence>
<dbReference type="PRINTS" id="PR00080">
    <property type="entry name" value="SDRFAMILY"/>
</dbReference>
<dbReference type="PANTHER" id="PTHR42879">
    <property type="entry name" value="3-OXOACYL-(ACYL-CARRIER-PROTEIN) REDUCTASE"/>
    <property type="match status" value="1"/>
</dbReference>
<dbReference type="PANTHER" id="PTHR42879:SF2">
    <property type="entry name" value="3-OXOACYL-[ACYL-CARRIER-PROTEIN] REDUCTASE FABG"/>
    <property type="match status" value="1"/>
</dbReference>
<evidence type="ECO:0000313" key="4">
    <source>
        <dbReference type="Proteomes" id="UP000217446"/>
    </source>
</evidence>
<dbReference type="FunFam" id="3.40.50.720:FF:000084">
    <property type="entry name" value="Short-chain dehydrogenase reductase"/>
    <property type="match status" value="1"/>
</dbReference>
<dbReference type="InterPro" id="IPR002347">
    <property type="entry name" value="SDR_fam"/>
</dbReference>
<dbReference type="Proteomes" id="UP000217446">
    <property type="component" value="Unassembled WGS sequence"/>
</dbReference>
<dbReference type="InterPro" id="IPR036291">
    <property type="entry name" value="NAD(P)-bd_dom_sf"/>
</dbReference>
<dbReference type="Pfam" id="PF13561">
    <property type="entry name" value="adh_short_C2"/>
    <property type="match status" value="1"/>
</dbReference>
<dbReference type="InterPro" id="IPR050259">
    <property type="entry name" value="SDR"/>
</dbReference>
<organism evidence="3 4">
    <name type="scientific">Streptomyces olivochromogenes</name>
    <dbReference type="NCBI Taxonomy" id="1963"/>
    <lineage>
        <taxon>Bacteria</taxon>
        <taxon>Bacillati</taxon>
        <taxon>Actinomycetota</taxon>
        <taxon>Actinomycetes</taxon>
        <taxon>Kitasatosporales</taxon>
        <taxon>Streptomycetaceae</taxon>
        <taxon>Streptomyces</taxon>
    </lineage>
</organism>
<gene>
    <name evidence="3" type="ORF">SO3561_07829</name>
</gene>
<dbReference type="STRING" id="1963.AQJ27_41655"/>